<reference evidence="3" key="1">
    <citation type="submission" date="2025-08" db="UniProtKB">
        <authorList>
            <consortium name="Ensembl"/>
        </authorList>
    </citation>
    <scope>IDENTIFICATION</scope>
</reference>
<feature type="region of interest" description="Disordered" evidence="2">
    <location>
        <begin position="111"/>
        <end position="163"/>
    </location>
</feature>
<dbReference type="GO" id="GO:0050434">
    <property type="term" value="P:positive regulation of viral transcription"/>
    <property type="evidence" value="ECO:0007669"/>
    <property type="project" value="TreeGrafter"/>
</dbReference>
<evidence type="ECO:0000313" key="3">
    <source>
        <dbReference type="Ensembl" id="ENSPCEP00000007381.1"/>
    </source>
</evidence>
<dbReference type="InterPro" id="IPR026134">
    <property type="entry name" value="MDFI/MDFIC"/>
</dbReference>
<evidence type="ECO:0000256" key="2">
    <source>
        <dbReference type="SAM" id="MobiDB-lite"/>
    </source>
</evidence>
<dbReference type="GO" id="GO:0005737">
    <property type="term" value="C:cytoplasm"/>
    <property type="evidence" value="ECO:0007669"/>
    <property type="project" value="TreeGrafter"/>
</dbReference>
<keyword evidence="4" id="KW-1185">Reference proteome</keyword>
<dbReference type="Proteomes" id="UP000694393">
    <property type="component" value="Unplaced"/>
</dbReference>
<organism evidence="3 4">
    <name type="scientific">Pelusios castaneus</name>
    <name type="common">West African mud turtle</name>
    <dbReference type="NCBI Taxonomy" id="367368"/>
    <lineage>
        <taxon>Eukaryota</taxon>
        <taxon>Metazoa</taxon>
        <taxon>Chordata</taxon>
        <taxon>Craniata</taxon>
        <taxon>Vertebrata</taxon>
        <taxon>Euteleostomi</taxon>
        <taxon>Archelosauria</taxon>
        <taxon>Testudinata</taxon>
        <taxon>Testudines</taxon>
        <taxon>Pleurodira</taxon>
        <taxon>Pelomedusidae</taxon>
        <taxon>Pelusios</taxon>
    </lineage>
</organism>
<dbReference type="Pfam" id="PF15316">
    <property type="entry name" value="MDFI"/>
    <property type="match status" value="1"/>
</dbReference>
<sequence length="356" mass="37822">MCMCVAGRGAFPWGGSPISPPRRPPSPRPEPVPAGRPKTSPPPQRRSCKVVAPLLLSGQASLQAWPRGQRVCGAPERPLVCLFLQGGVLGLPGGGRSWDAATELGWQMSRARESLPPGPDGPAPAAPTERSGFSSRPREKCDREATAAGERDITPPSSNQSIQPEIQDQSVWGNHSYGDLIRTQPQRLPKPNTSALEKNEEETGKIQNGHAGLSNGNGIHNGVKRVASDNRKFSAPVSQKMHRKIQSSLSVNSDSSKKSKISLAYSQKPGSSPEDCCVHSILACLFCEFITLCNIVLGQASCGICTSEVCCCCCGDEAGGDCNCPCDMDCGIMDTCCESSDCLEICMECCGICFPS</sequence>
<evidence type="ECO:0000313" key="4">
    <source>
        <dbReference type="Proteomes" id="UP000694393"/>
    </source>
</evidence>
<proteinExistence type="inferred from homology"/>
<feature type="region of interest" description="Disordered" evidence="2">
    <location>
        <begin position="11"/>
        <end position="46"/>
    </location>
</feature>
<dbReference type="Ensembl" id="ENSPCET00000007644.1">
    <property type="protein sequence ID" value="ENSPCEP00000007381.1"/>
    <property type="gene ID" value="ENSPCEG00000005926.1"/>
</dbReference>
<feature type="compositionally biased region" description="Pro residues" evidence="2">
    <location>
        <begin position="116"/>
        <end position="125"/>
    </location>
</feature>
<feature type="compositionally biased region" description="Basic and acidic residues" evidence="2">
    <location>
        <begin position="136"/>
        <end position="153"/>
    </location>
</feature>
<dbReference type="GO" id="GO:0045892">
    <property type="term" value="P:negative regulation of DNA-templated transcription"/>
    <property type="evidence" value="ECO:0007669"/>
    <property type="project" value="TreeGrafter"/>
</dbReference>
<evidence type="ECO:0000256" key="1">
    <source>
        <dbReference type="ARBA" id="ARBA00025778"/>
    </source>
</evidence>
<accession>A0A8C8RN18</accession>
<feature type="region of interest" description="Disordered" evidence="2">
    <location>
        <begin position="234"/>
        <end position="253"/>
    </location>
</feature>
<feature type="region of interest" description="Disordered" evidence="2">
    <location>
        <begin position="181"/>
        <end position="222"/>
    </location>
</feature>
<feature type="compositionally biased region" description="Polar residues" evidence="2">
    <location>
        <begin position="183"/>
        <end position="196"/>
    </location>
</feature>
<protein>
    <submittedName>
        <fullName evidence="3">MyoD family inhibitor domain containing</fullName>
    </submittedName>
</protein>
<dbReference type="AlphaFoldDB" id="A0A8C8RN18"/>
<dbReference type="GO" id="GO:0005634">
    <property type="term" value="C:nucleus"/>
    <property type="evidence" value="ECO:0007669"/>
    <property type="project" value="TreeGrafter"/>
</dbReference>
<dbReference type="PANTHER" id="PTHR15304">
    <property type="entry name" value="MYOD FAMILY INHIBITOR"/>
    <property type="match status" value="1"/>
</dbReference>
<reference evidence="3" key="2">
    <citation type="submission" date="2025-09" db="UniProtKB">
        <authorList>
            <consortium name="Ensembl"/>
        </authorList>
    </citation>
    <scope>IDENTIFICATION</scope>
</reference>
<comment type="similarity">
    <text evidence="1">Belongs to the MDFI family.</text>
</comment>
<name>A0A8C8RN18_9SAUR</name>
<dbReference type="PANTHER" id="PTHR15304:SF0">
    <property type="entry name" value="MYOD FAMILY INHIBITOR DOMAIN-CONTAINING PROTEIN"/>
    <property type="match status" value="1"/>
</dbReference>
<feature type="compositionally biased region" description="Pro residues" evidence="2">
    <location>
        <begin position="18"/>
        <end position="44"/>
    </location>
</feature>